<dbReference type="InterPro" id="IPR023210">
    <property type="entry name" value="NADP_OxRdtase_dom"/>
</dbReference>
<proteinExistence type="predicted"/>
<evidence type="ECO:0000313" key="7">
    <source>
        <dbReference type="EMBL" id="KIJ42318.1"/>
    </source>
</evidence>
<dbReference type="InterPro" id="IPR036812">
    <property type="entry name" value="NAD(P)_OxRdtase_dom_sf"/>
</dbReference>
<evidence type="ECO:0000256" key="3">
    <source>
        <dbReference type="ARBA" id="ARBA00022777"/>
    </source>
</evidence>
<sequence length="391" mass="43829">MFWNVLAAGHIRSDEDEERRRQTGEKGRVGNDRDWLRSDAEKKMCGALEVVRKQVGANNMTAVAIAYTMHKVPYAFPIIGRRKIEHLMANIEALDISINPEQIKYLDESSTFNIGFPHNILHRIKLLYNNPTLHAVSIHERSGSSRRGKRLVFCPYCDRPLSSNIEDLASGLQSPRGGRAHNYFQLLEVSNESSTGPSTPFGSQSPPRNLNGQAGIATGNMAEGYFEAFFREEHRLEMGANGSVFLCQHLLDGNVLGRFAVKKIVVGQSHDYLANALRETIHHPNIITYHHAWLDTCRFSLFGPTVPTLFILMQWAESGSLDDFIRARLGASNIDGPHSGTSEEPQSRSVRICAFRAAQVRPELRRARNSERHGRAVHFLSADGTDYRPAT</sequence>
<feature type="compositionally biased region" description="Basic and acidic residues" evidence="5">
    <location>
        <begin position="18"/>
        <end position="32"/>
    </location>
</feature>
<evidence type="ECO:0000256" key="5">
    <source>
        <dbReference type="SAM" id="MobiDB-lite"/>
    </source>
</evidence>
<dbReference type="InterPro" id="IPR000719">
    <property type="entry name" value="Prot_kinase_dom"/>
</dbReference>
<reference evidence="7 8" key="1">
    <citation type="submission" date="2014-06" db="EMBL/GenBank/DDBJ databases">
        <title>Evolutionary Origins and Diversification of the Mycorrhizal Mutualists.</title>
        <authorList>
            <consortium name="DOE Joint Genome Institute"/>
            <consortium name="Mycorrhizal Genomics Consortium"/>
            <person name="Kohler A."/>
            <person name="Kuo A."/>
            <person name="Nagy L.G."/>
            <person name="Floudas D."/>
            <person name="Copeland A."/>
            <person name="Barry K.W."/>
            <person name="Cichocki N."/>
            <person name="Veneault-Fourrey C."/>
            <person name="LaButti K."/>
            <person name="Lindquist E.A."/>
            <person name="Lipzen A."/>
            <person name="Lundell T."/>
            <person name="Morin E."/>
            <person name="Murat C."/>
            <person name="Riley R."/>
            <person name="Ohm R."/>
            <person name="Sun H."/>
            <person name="Tunlid A."/>
            <person name="Henrissat B."/>
            <person name="Grigoriev I.V."/>
            <person name="Hibbett D.S."/>
            <person name="Martin F."/>
        </authorList>
    </citation>
    <scope>NUCLEOTIDE SEQUENCE [LARGE SCALE GENOMIC DNA]</scope>
    <source>
        <strain evidence="7 8">SS14</strain>
    </source>
</reference>
<dbReference type="OrthoDB" id="1405469at2759"/>
<keyword evidence="4" id="KW-0067">ATP-binding</keyword>
<dbReference type="GO" id="GO:0005634">
    <property type="term" value="C:nucleus"/>
    <property type="evidence" value="ECO:0007669"/>
    <property type="project" value="TreeGrafter"/>
</dbReference>
<keyword evidence="8" id="KW-1185">Reference proteome</keyword>
<dbReference type="GO" id="GO:0005737">
    <property type="term" value="C:cytoplasm"/>
    <property type="evidence" value="ECO:0007669"/>
    <property type="project" value="TreeGrafter"/>
</dbReference>
<evidence type="ECO:0000313" key="8">
    <source>
        <dbReference type="Proteomes" id="UP000054279"/>
    </source>
</evidence>
<organism evidence="7 8">
    <name type="scientific">Sphaerobolus stellatus (strain SS14)</name>
    <dbReference type="NCBI Taxonomy" id="990650"/>
    <lineage>
        <taxon>Eukaryota</taxon>
        <taxon>Fungi</taxon>
        <taxon>Dikarya</taxon>
        <taxon>Basidiomycota</taxon>
        <taxon>Agaricomycotina</taxon>
        <taxon>Agaricomycetes</taxon>
        <taxon>Phallomycetidae</taxon>
        <taxon>Geastrales</taxon>
        <taxon>Sphaerobolaceae</taxon>
        <taxon>Sphaerobolus</taxon>
    </lineage>
</organism>
<feature type="domain" description="Protein kinase" evidence="6">
    <location>
        <begin position="230"/>
        <end position="391"/>
    </location>
</feature>
<evidence type="ECO:0000259" key="6">
    <source>
        <dbReference type="PROSITE" id="PS50011"/>
    </source>
</evidence>
<gene>
    <name evidence="7" type="ORF">M422DRAFT_254391</name>
</gene>
<dbReference type="Gene3D" id="3.20.20.100">
    <property type="entry name" value="NADP-dependent oxidoreductase domain"/>
    <property type="match status" value="1"/>
</dbReference>
<dbReference type="HOGENOM" id="CLU_706307_0_0_1"/>
<dbReference type="AlphaFoldDB" id="A0A0C9UGZ5"/>
<dbReference type="GO" id="GO:0005524">
    <property type="term" value="F:ATP binding"/>
    <property type="evidence" value="ECO:0007669"/>
    <property type="project" value="UniProtKB-KW"/>
</dbReference>
<accession>A0A0C9UGZ5</accession>
<keyword evidence="1" id="KW-0808">Transferase</keyword>
<dbReference type="PROSITE" id="PS50011">
    <property type="entry name" value="PROTEIN_KINASE_DOM"/>
    <property type="match status" value="1"/>
</dbReference>
<protein>
    <recommendedName>
        <fullName evidence="6">Protein kinase domain-containing protein</fullName>
    </recommendedName>
</protein>
<feature type="region of interest" description="Disordered" evidence="5">
    <location>
        <begin position="13"/>
        <end position="32"/>
    </location>
</feature>
<dbReference type="Gene3D" id="3.30.200.20">
    <property type="entry name" value="Phosphorylase Kinase, domain 1"/>
    <property type="match status" value="1"/>
</dbReference>
<evidence type="ECO:0000256" key="2">
    <source>
        <dbReference type="ARBA" id="ARBA00022741"/>
    </source>
</evidence>
<keyword evidence="3" id="KW-0418">Kinase</keyword>
<dbReference type="PANTHER" id="PTHR11042:SF138">
    <property type="entry name" value="SERINE_THREONINE-PROTEIN KINASE IKS1-RELATED"/>
    <property type="match status" value="1"/>
</dbReference>
<dbReference type="InterPro" id="IPR050339">
    <property type="entry name" value="CC_SR_Kinase"/>
</dbReference>
<keyword evidence="2" id="KW-0547">Nucleotide-binding</keyword>
<name>A0A0C9UGZ5_SPHS4</name>
<evidence type="ECO:0000256" key="4">
    <source>
        <dbReference type="ARBA" id="ARBA00022840"/>
    </source>
</evidence>
<evidence type="ECO:0000256" key="1">
    <source>
        <dbReference type="ARBA" id="ARBA00022679"/>
    </source>
</evidence>
<dbReference type="SUPFAM" id="SSF56112">
    <property type="entry name" value="Protein kinase-like (PK-like)"/>
    <property type="match status" value="1"/>
</dbReference>
<dbReference type="Pfam" id="PF00248">
    <property type="entry name" value="Aldo_ket_red"/>
    <property type="match status" value="1"/>
</dbReference>
<dbReference type="EMBL" id="KN837130">
    <property type="protein sequence ID" value="KIJ42318.1"/>
    <property type="molecule type" value="Genomic_DNA"/>
</dbReference>
<dbReference type="InterPro" id="IPR011009">
    <property type="entry name" value="Kinase-like_dom_sf"/>
</dbReference>
<dbReference type="PANTHER" id="PTHR11042">
    <property type="entry name" value="EUKARYOTIC TRANSLATION INITIATION FACTOR 2-ALPHA KINASE EIF2-ALPHA KINASE -RELATED"/>
    <property type="match status" value="1"/>
</dbReference>
<dbReference type="Proteomes" id="UP000054279">
    <property type="component" value="Unassembled WGS sequence"/>
</dbReference>
<dbReference type="SUPFAM" id="SSF51430">
    <property type="entry name" value="NAD(P)-linked oxidoreductase"/>
    <property type="match status" value="1"/>
</dbReference>
<dbReference type="GO" id="GO:0004672">
    <property type="term" value="F:protein kinase activity"/>
    <property type="evidence" value="ECO:0007669"/>
    <property type="project" value="InterPro"/>
</dbReference>